<name>A0ABU3BAS1_9GAMM</name>
<evidence type="ECO:0000256" key="5">
    <source>
        <dbReference type="ARBA" id="ARBA00022840"/>
    </source>
</evidence>
<dbReference type="InterPro" id="IPR000432">
    <property type="entry name" value="DNA_mismatch_repair_MutS_C"/>
</dbReference>
<dbReference type="SMART" id="SM00534">
    <property type="entry name" value="MUTSac"/>
    <property type="match status" value="1"/>
</dbReference>
<comment type="caution">
    <text evidence="12">The sequence shown here is derived from an EMBL/GenBank/DDBJ whole genome shotgun (WGS) entry which is preliminary data.</text>
</comment>
<dbReference type="SUPFAM" id="SSF53150">
    <property type="entry name" value="DNA repair protein MutS, domain II"/>
    <property type="match status" value="1"/>
</dbReference>
<sequence length="861" mass="94133">MADNTATPRDHTPMIRQYLGIKADYPDMLVFYRMGDFYELFFEDARRAAELLDITLTQRGESGGQAIPMAGVPYHAADQYLARLIRRGESVAICEQLEPPGKNKGPVRREVVRVVTPGTVTDEALLDAREANRLVAVAADRAGGYGLAALEMGRGDFSVMRLADDEALTAELARLEPAEVLVPEDADNAASRHPLARTRSPWLFDAVSARRRLLDHFRVANLRGFGCDDAEAAVAAAGALLEYLQATQRSALPHITGLRTEIRNDALLLDAATRRNLEIERSVSGRHEHTLVGVLDRCATAMGSRCLRRWAGRPPRDHDILRGRYQAIRALNSDGGSRSLRESLTGIADVERILTRLALRTARPRDLHGLRTALARLPGLCEQLADTPSDLLAEQAGQLGPFPAMQAQLDGALVDEPPIWLRDGGVLRAGYDEELDRLRGIADNADGFLRELEVNERARTGVDTLKVGYNRVHGYFIELGKTHAERVPDDYTRRQTLKAVERYITPELKRFEDEVLSARERALTREKALYAELLDDLAGHLEPLRALADALAELDVLANLAERSVALGLTEPTLVDEPGLTLRGGRHPVVEQVLAEPFVANDLALSDATRMLLITGPNMGGKSTFMRQTALIVLMAHIGSFVPADSAEIGPIDRIFTRIGAGDDLASGQSTFMVEMAETAHILHHATANSLVLLDEIGRGTSTYDGLALARATAERLARHNRAFTLFATHYFELTALAQALPGAENIHFDASEYATEQGESLVFLHTARPGPASRSFGLQVAALAGVPQPVLAAARTYLAELESGPAPTPAPAATPQIPLFNEDRLGDRLRQQLADLDPDELTPREALALIYRLRGMLESD</sequence>
<dbReference type="PROSITE" id="PS00486">
    <property type="entry name" value="DNA_MISMATCH_REPAIR_2"/>
    <property type="match status" value="1"/>
</dbReference>
<protein>
    <recommendedName>
        <fullName evidence="2 9">DNA mismatch repair protein MutS</fullName>
    </recommendedName>
</protein>
<organism evidence="12 13">
    <name type="scientific">Spectribacter acetivorans</name>
    <dbReference type="NCBI Taxonomy" id="3075603"/>
    <lineage>
        <taxon>Bacteria</taxon>
        <taxon>Pseudomonadati</taxon>
        <taxon>Pseudomonadota</taxon>
        <taxon>Gammaproteobacteria</taxon>
        <taxon>Salinisphaerales</taxon>
        <taxon>Salinisphaeraceae</taxon>
        <taxon>Spectribacter</taxon>
    </lineage>
</organism>
<proteinExistence type="inferred from homology"/>
<dbReference type="InterPro" id="IPR016151">
    <property type="entry name" value="DNA_mismatch_repair_MutS_N"/>
</dbReference>
<dbReference type="NCBIfam" id="TIGR01070">
    <property type="entry name" value="mutS1"/>
    <property type="match status" value="1"/>
</dbReference>
<dbReference type="InterPro" id="IPR027417">
    <property type="entry name" value="P-loop_NTPase"/>
</dbReference>
<dbReference type="InterPro" id="IPR036678">
    <property type="entry name" value="MutS_con_dom_sf"/>
</dbReference>
<evidence type="ECO:0000256" key="8">
    <source>
        <dbReference type="ARBA" id="ARBA00024647"/>
    </source>
</evidence>
<dbReference type="InterPro" id="IPR007695">
    <property type="entry name" value="DNA_mismatch_repair_MutS-lik_N"/>
</dbReference>
<dbReference type="Proteomes" id="UP001259982">
    <property type="component" value="Unassembled WGS sequence"/>
</dbReference>
<dbReference type="Pfam" id="PF05192">
    <property type="entry name" value="MutS_III"/>
    <property type="match status" value="1"/>
</dbReference>
<dbReference type="InterPro" id="IPR007696">
    <property type="entry name" value="DNA_mismatch_repair_MutS_core"/>
</dbReference>
<evidence type="ECO:0000256" key="2">
    <source>
        <dbReference type="ARBA" id="ARBA00021982"/>
    </source>
</evidence>
<dbReference type="EMBL" id="JAVRHY010000016">
    <property type="protein sequence ID" value="MDT0619569.1"/>
    <property type="molecule type" value="Genomic_DNA"/>
</dbReference>
<dbReference type="RefSeq" id="WP_311660080.1">
    <property type="nucleotide sequence ID" value="NZ_JAVRHY010000016.1"/>
</dbReference>
<dbReference type="SUPFAM" id="SSF52540">
    <property type="entry name" value="P-loop containing nucleoside triphosphate hydrolases"/>
    <property type="match status" value="1"/>
</dbReference>
<keyword evidence="6 9" id="KW-0238">DNA-binding</keyword>
<dbReference type="NCBIfam" id="NF003810">
    <property type="entry name" value="PRK05399.1"/>
    <property type="match status" value="1"/>
</dbReference>
<dbReference type="InterPro" id="IPR017261">
    <property type="entry name" value="DNA_mismatch_repair_MutS/MSH"/>
</dbReference>
<dbReference type="Gene3D" id="1.10.1420.10">
    <property type="match status" value="2"/>
</dbReference>
<dbReference type="Gene3D" id="6.10.140.430">
    <property type="match status" value="1"/>
</dbReference>
<evidence type="ECO:0000256" key="1">
    <source>
        <dbReference type="ARBA" id="ARBA00006271"/>
    </source>
</evidence>
<dbReference type="SUPFAM" id="SSF48334">
    <property type="entry name" value="DNA repair protein MutS, domain III"/>
    <property type="match status" value="1"/>
</dbReference>
<dbReference type="Pfam" id="PF01624">
    <property type="entry name" value="MutS_I"/>
    <property type="match status" value="1"/>
</dbReference>
<dbReference type="PANTHER" id="PTHR11361">
    <property type="entry name" value="DNA MISMATCH REPAIR PROTEIN MUTS FAMILY MEMBER"/>
    <property type="match status" value="1"/>
</dbReference>
<dbReference type="InterPro" id="IPR045076">
    <property type="entry name" value="MutS"/>
</dbReference>
<dbReference type="Pfam" id="PF00488">
    <property type="entry name" value="MutS_V"/>
    <property type="match status" value="1"/>
</dbReference>
<accession>A0ABU3BAS1</accession>
<dbReference type="SMART" id="SM00533">
    <property type="entry name" value="MUTSd"/>
    <property type="match status" value="1"/>
</dbReference>
<dbReference type="Gene3D" id="3.30.420.110">
    <property type="entry name" value="MutS, connector domain"/>
    <property type="match status" value="1"/>
</dbReference>
<dbReference type="InterPro" id="IPR036187">
    <property type="entry name" value="DNA_mismatch_repair_MutS_sf"/>
</dbReference>
<evidence type="ECO:0000256" key="7">
    <source>
        <dbReference type="ARBA" id="ARBA00023204"/>
    </source>
</evidence>
<dbReference type="PANTHER" id="PTHR11361:SF34">
    <property type="entry name" value="DNA MISMATCH REPAIR PROTEIN MSH1, MITOCHONDRIAL"/>
    <property type="match status" value="1"/>
</dbReference>
<reference evidence="12 13" key="1">
    <citation type="submission" date="2023-09" db="EMBL/GenBank/DDBJ databases">
        <authorList>
            <person name="Rey-Velasco X."/>
        </authorList>
    </citation>
    <scope>NUCLEOTIDE SEQUENCE [LARGE SCALE GENOMIC DNA]</scope>
    <source>
        <strain evidence="12 13">P385</strain>
    </source>
</reference>
<keyword evidence="5 9" id="KW-0067">ATP-binding</keyword>
<evidence type="ECO:0000256" key="3">
    <source>
        <dbReference type="ARBA" id="ARBA00022741"/>
    </source>
</evidence>
<keyword evidence="4 9" id="KW-0227">DNA damage</keyword>
<dbReference type="PIRSF" id="PIRSF037677">
    <property type="entry name" value="DNA_mis_repair_Msh6"/>
    <property type="match status" value="1"/>
</dbReference>
<dbReference type="SUPFAM" id="SSF55271">
    <property type="entry name" value="DNA repair protein MutS, domain I"/>
    <property type="match status" value="1"/>
</dbReference>
<dbReference type="InterPro" id="IPR007861">
    <property type="entry name" value="DNA_mismatch_repair_MutS_clamp"/>
</dbReference>
<feature type="domain" description="DNA mismatch repair proteins mutS family" evidence="11">
    <location>
        <begin position="690"/>
        <end position="706"/>
    </location>
</feature>
<dbReference type="Pfam" id="PF05190">
    <property type="entry name" value="MutS_IV"/>
    <property type="match status" value="1"/>
</dbReference>
<evidence type="ECO:0000256" key="9">
    <source>
        <dbReference type="HAMAP-Rule" id="MF_00096"/>
    </source>
</evidence>
<dbReference type="Gene3D" id="3.40.50.300">
    <property type="entry name" value="P-loop containing nucleotide triphosphate hydrolases"/>
    <property type="match status" value="1"/>
</dbReference>
<comment type="function">
    <text evidence="8 9">This protein is involved in the repair of mismatches in DNA. It is possible that it carries out the mismatch recognition step. This protein has a weak ATPase activity.</text>
</comment>
<evidence type="ECO:0000313" key="13">
    <source>
        <dbReference type="Proteomes" id="UP001259982"/>
    </source>
</evidence>
<keyword evidence="3 9" id="KW-0547">Nucleotide-binding</keyword>
<comment type="similarity">
    <text evidence="1 9 10">Belongs to the DNA mismatch repair MutS family.</text>
</comment>
<keyword evidence="13" id="KW-1185">Reference proteome</keyword>
<dbReference type="HAMAP" id="MF_00096">
    <property type="entry name" value="MutS"/>
    <property type="match status" value="1"/>
</dbReference>
<evidence type="ECO:0000256" key="6">
    <source>
        <dbReference type="ARBA" id="ARBA00023125"/>
    </source>
</evidence>
<evidence type="ECO:0000313" key="12">
    <source>
        <dbReference type="EMBL" id="MDT0619569.1"/>
    </source>
</evidence>
<feature type="binding site" evidence="9">
    <location>
        <begin position="616"/>
        <end position="623"/>
    </location>
    <ligand>
        <name>ATP</name>
        <dbReference type="ChEBI" id="CHEBI:30616"/>
    </ligand>
</feature>
<evidence type="ECO:0000259" key="11">
    <source>
        <dbReference type="PROSITE" id="PS00486"/>
    </source>
</evidence>
<evidence type="ECO:0000256" key="10">
    <source>
        <dbReference type="RuleBase" id="RU003756"/>
    </source>
</evidence>
<dbReference type="InterPro" id="IPR005748">
    <property type="entry name" value="DNA_mismatch_repair_MutS"/>
</dbReference>
<keyword evidence="7 9" id="KW-0234">DNA repair</keyword>
<dbReference type="Pfam" id="PF05188">
    <property type="entry name" value="MutS_II"/>
    <property type="match status" value="1"/>
</dbReference>
<gene>
    <name evidence="9 12" type="primary">mutS</name>
    <name evidence="12" type="ORF">RM531_13905</name>
</gene>
<dbReference type="InterPro" id="IPR007860">
    <property type="entry name" value="DNA_mmatch_repair_MutS_con_dom"/>
</dbReference>
<dbReference type="CDD" id="cd03284">
    <property type="entry name" value="ABC_MutS1"/>
    <property type="match status" value="1"/>
</dbReference>
<dbReference type="Gene3D" id="3.40.1170.10">
    <property type="entry name" value="DNA repair protein MutS, domain I"/>
    <property type="match status" value="1"/>
</dbReference>
<evidence type="ECO:0000256" key="4">
    <source>
        <dbReference type="ARBA" id="ARBA00022763"/>
    </source>
</evidence>